<name>A0A1W0WME8_HYPEX</name>
<accession>A0A1W0WME8</accession>
<sequence>MRPFRGTQMRNRFPAVSISLQDSDRAICICIIVVIIALSRHHHRMPPYEAFEEMRALFCDRWNGGMVEWWNGGMVLFFPLEFAAFQDLMTFTRPSRSLTTTSNSFTVALPTFTHTAHALYFG</sequence>
<protein>
    <submittedName>
        <fullName evidence="1">Uncharacterized protein</fullName>
    </submittedName>
</protein>
<dbReference type="Proteomes" id="UP000192578">
    <property type="component" value="Unassembled WGS sequence"/>
</dbReference>
<proteinExistence type="predicted"/>
<reference evidence="2" key="1">
    <citation type="submission" date="2017-01" db="EMBL/GenBank/DDBJ databases">
        <title>Comparative genomics of anhydrobiosis in the tardigrade Hypsibius dujardini.</title>
        <authorList>
            <person name="Yoshida Y."/>
            <person name="Koutsovoulos G."/>
            <person name="Laetsch D."/>
            <person name="Stevens L."/>
            <person name="Kumar S."/>
            <person name="Horikawa D."/>
            <person name="Ishino K."/>
            <person name="Komine S."/>
            <person name="Tomita M."/>
            <person name="Blaxter M."/>
            <person name="Arakawa K."/>
        </authorList>
    </citation>
    <scope>NUCLEOTIDE SEQUENCE [LARGE SCALE GENOMIC DNA]</scope>
    <source>
        <strain evidence="2">Z151</strain>
    </source>
</reference>
<comment type="caution">
    <text evidence="1">The sequence shown here is derived from an EMBL/GenBank/DDBJ whole genome shotgun (WGS) entry which is preliminary data.</text>
</comment>
<keyword evidence="2" id="KW-1185">Reference proteome</keyword>
<dbReference type="AlphaFoldDB" id="A0A1W0WME8"/>
<dbReference type="EMBL" id="MTYJ01000076">
    <property type="protein sequence ID" value="OQV16303.1"/>
    <property type="molecule type" value="Genomic_DNA"/>
</dbReference>
<evidence type="ECO:0000313" key="1">
    <source>
        <dbReference type="EMBL" id="OQV16303.1"/>
    </source>
</evidence>
<organism evidence="1 2">
    <name type="scientific">Hypsibius exemplaris</name>
    <name type="common">Freshwater tardigrade</name>
    <dbReference type="NCBI Taxonomy" id="2072580"/>
    <lineage>
        <taxon>Eukaryota</taxon>
        <taxon>Metazoa</taxon>
        <taxon>Ecdysozoa</taxon>
        <taxon>Tardigrada</taxon>
        <taxon>Eutardigrada</taxon>
        <taxon>Parachela</taxon>
        <taxon>Hypsibioidea</taxon>
        <taxon>Hypsibiidae</taxon>
        <taxon>Hypsibius</taxon>
    </lineage>
</organism>
<gene>
    <name evidence="1" type="ORF">BV898_09611</name>
</gene>
<evidence type="ECO:0000313" key="2">
    <source>
        <dbReference type="Proteomes" id="UP000192578"/>
    </source>
</evidence>